<accession>A0A2S9XC48</accession>
<evidence type="ECO:0000256" key="1">
    <source>
        <dbReference type="SAM" id="MobiDB-lite"/>
    </source>
</evidence>
<keyword evidence="2" id="KW-0560">Oxidoreductase</keyword>
<dbReference type="InterPro" id="IPR006905">
    <property type="entry name" value="Flavin_halogenase"/>
</dbReference>
<sequence length="449" mass="49625">MCAAAALASNFTKVTVLERDGKPGPQPRRAVAQSHHTHALLRRGQLIMDKLFPGAFDRLEADGASVGDMGEAVRWYHHGAWRARGELGIPIWFQSRPLLEWHLRERLAARANVELRFRCHVDAPLHARGRIHGVRLRDGEILDADLVVDAAGRGSRSPRWLSAWGYGEVAEERVELGLTYVSGLFELGPHARVDRGLMISTKAPVNRRGGIAFRVEGDRMMVTLFGYHGDRAPLDPAGFVEWSKTLGQPDIHELLAGARLVGKLRTHGMPYQQRRGYAAMKLPAGYLVLGDALCSFDPTFGQGMTVAAIQAEQLTKLRPGQRTKPVQRSIARATHVPWMMTSTEAYAWLGPQAEPPAGTAMAQQYLGRLFELAAHDLAAYRTLAQVSNMIRPAWQLLAPRMLARALLSRRPKLSLAPARPLPLERSAVPASSGIHQSPLDSWGPWTKPR</sequence>
<dbReference type="PANTHER" id="PTHR43422">
    <property type="entry name" value="THIAMINE THIAZOLE SYNTHASE"/>
    <property type="match status" value="1"/>
</dbReference>
<keyword evidence="3" id="KW-1185">Reference proteome</keyword>
<dbReference type="Proteomes" id="UP000237968">
    <property type="component" value="Unassembled WGS sequence"/>
</dbReference>
<dbReference type="EMBL" id="PVNK01000282">
    <property type="protein sequence ID" value="PRP90428.1"/>
    <property type="molecule type" value="Genomic_DNA"/>
</dbReference>
<dbReference type="Pfam" id="PF04820">
    <property type="entry name" value="Trp_halogenase"/>
    <property type="match status" value="1"/>
</dbReference>
<dbReference type="AlphaFoldDB" id="A0A2S9XC48"/>
<dbReference type="RefSeq" id="WP_146156369.1">
    <property type="nucleotide sequence ID" value="NZ_PVNK01000282.1"/>
</dbReference>
<reference evidence="2 3" key="1">
    <citation type="submission" date="2018-03" db="EMBL/GenBank/DDBJ databases">
        <title>Draft Genome Sequences of the Obligatory Marine Myxobacteria Enhygromyxa salina SWB005.</title>
        <authorList>
            <person name="Poehlein A."/>
            <person name="Moghaddam J.A."/>
            <person name="Harms H."/>
            <person name="Alanjari M."/>
            <person name="Koenig G.M."/>
            <person name="Daniel R."/>
            <person name="Schaeberle T.F."/>
        </authorList>
    </citation>
    <scope>NUCLEOTIDE SEQUENCE [LARGE SCALE GENOMIC DNA]</scope>
    <source>
        <strain evidence="2 3">SWB005</strain>
    </source>
</reference>
<dbReference type="InterPro" id="IPR036188">
    <property type="entry name" value="FAD/NAD-bd_sf"/>
</dbReference>
<proteinExistence type="predicted"/>
<evidence type="ECO:0000313" key="2">
    <source>
        <dbReference type="EMBL" id="PRP90428.1"/>
    </source>
</evidence>
<dbReference type="SUPFAM" id="SSF51905">
    <property type="entry name" value="FAD/NAD(P)-binding domain"/>
    <property type="match status" value="1"/>
</dbReference>
<dbReference type="EC" id="1.14.13.-" evidence="2"/>
<dbReference type="Gene3D" id="3.50.50.60">
    <property type="entry name" value="FAD/NAD(P)-binding domain"/>
    <property type="match status" value="1"/>
</dbReference>
<comment type="caution">
    <text evidence="2">The sequence shown here is derived from an EMBL/GenBank/DDBJ whole genome shotgun (WGS) entry which is preliminary data.</text>
</comment>
<organism evidence="2 3">
    <name type="scientific">Enhygromyxa salina</name>
    <dbReference type="NCBI Taxonomy" id="215803"/>
    <lineage>
        <taxon>Bacteria</taxon>
        <taxon>Pseudomonadati</taxon>
        <taxon>Myxococcota</taxon>
        <taxon>Polyangia</taxon>
        <taxon>Nannocystales</taxon>
        <taxon>Nannocystaceae</taxon>
        <taxon>Enhygromyxa</taxon>
    </lineage>
</organism>
<feature type="region of interest" description="Disordered" evidence="1">
    <location>
        <begin position="426"/>
        <end position="449"/>
    </location>
</feature>
<name>A0A2S9XC48_9BACT</name>
<protein>
    <submittedName>
        <fullName evidence="2">Putative epoxidase LasC</fullName>
        <ecNumber evidence="2">1.14.13.-</ecNumber>
    </submittedName>
</protein>
<dbReference type="PANTHER" id="PTHR43422:SF3">
    <property type="entry name" value="THIAMINE THIAZOLE SYNTHASE"/>
    <property type="match status" value="1"/>
</dbReference>
<dbReference type="OrthoDB" id="9790035at2"/>
<gene>
    <name evidence="2" type="ORF">ENSA5_65200</name>
</gene>
<evidence type="ECO:0000313" key="3">
    <source>
        <dbReference type="Proteomes" id="UP000237968"/>
    </source>
</evidence>
<dbReference type="GO" id="GO:0004497">
    <property type="term" value="F:monooxygenase activity"/>
    <property type="evidence" value="ECO:0007669"/>
    <property type="project" value="InterPro"/>
</dbReference>